<reference evidence="3" key="1">
    <citation type="submission" date="2023-02" db="EMBL/GenBank/DDBJ databases">
        <title>Actinokineospora globicatena NBRC 15670.</title>
        <authorList>
            <person name="Ichikawa N."/>
            <person name="Sato H."/>
            <person name="Tonouchi N."/>
        </authorList>
    </citation>
    <scope>NUCLEOTIDE SEQUENCE</scope>
    <source>
        <strain evidence="3">NBRC 15670</strain>
    </source>
</reference>
<dbReference type="SUPFAM" id="SSF53254">
    <property type="entry name" value="Phosphoglycerate mutase-like"/>
    <property type="match status" value="1"/>
</dbReference>
<name>A0A9W6VCV0_9PSEU</name>
<keyword evidence="1 3" id="KW-0378">Hydrolase</keyword>
<evidence type="ECO:0000313" key="4">
    <source>
        <dbReference type="Proteomes" id="UP001165042"/>
    </source>
</evidence>
<organism evidence="3 4">
    <name type="scientific">Actinokineospora globicatena</name>
    <dbReference type="NCBI Taxonomy" id="103729"/>
    <lineage>
        <taxon>Bacteria</taxon>
        <taxon>Bacillati</taxon>
        <taxon>Actinomycetota</taxon>
        <taxon>Actinomycetes</taxon>
        <taxon>Pseudonocardiales</taxon>
        <taxon>Pseudonocardiaceae</taxon>
        <taxon>Actinokineospora</taxon>
    </lineage>
</organism>
<proteinExistence type="predicted"/>
<dbReference type="EMBL" id="BSSD01000009">
    <property type="protein sequence ID" value="GLW94596.1"/>
    <property type="molecule type" value="Genomic_DNA"/>
</dbReference>
<dbReference type="PANTHER" id="PTHR21340:SF0">
    <property type="entry name" value="BIS(5'-NUCLEOSYL)-TETRAPHOSPHATASE [ASYMMETRICAL]"/>
    <property type="match status" value="1"/>
</dbReference>
<dbReference type="Pfam" id="PF00300">
    <property type="entry name" value="His_Phos_1"/>
    <property type="match status" value="1"/>
</dbReference>
<dbReference type="SUPFAM" id="SSF55811">
    <property type="entry name" value="Nudix"/>
    <property type="match status" value="1"/>
</dbReference>
<evidence type="ECO:0000313" key="3">
    <source>
        <dbReference type="EMBL" id="GLW94596.1"/>
    </source>
</evidence>
<feature type="domain" description="Nudix hydrolase" evidence="2">
    <location>
        <begin position="1"/>
        <end position="146"/>
    </location>
</feature>
<dbReference type="SMART" id="SM00855">
    <property type="entry name" value="PGAM"/>
    <property type="match status" value="1"/>
</dbReference>
<dbReference type="PROSITE" id="PS00893">
    <property type="entry name" value="NUDIX_BOX"/>
    <property type="match status" value="1"/>
</dbReference>
<dbReference type="Proteomes" id="UP001165042">
    <property type="component" value="Unassembled WGS sequence"/>
</dbReference>
<protein>
    <submittedName>
        <fullName evidence="3">NUDIX hydrolase</fullName>
    </submittedName>
</protein>
<dbReference type="InterPro" id="IPR000086">
    <property type="entry name" value="NUDIX_hydrolase_dom"/>
</dbReference>
<dbReference type="GO" id="GO:0006167">
    <property type="term" value="P:AMP biosynthetic process"/>
    <property type="evidence" value="ECO:0007669"/>
    <property type="project" value="TreeGrafter"/>
</dbReference>
<dbReference type="CDD" id="cd03673">
    <property type="entry name" value="NUDIX_Ap6A_hydrolase"/>
    <property type="match status" value="1"/>
</dbReference>
<dbReference type="AlphaFoldDB" id="A0A9W6VCV0"/>
<comment type="caution">
    <text evidence="3">The sequence shown here is derived from an EMBL/GenBank/DDBJ whole genome shotgun (WGS) entry which is preliminary data.</text>
</comment>
<dbReference type="InterPro" id="IPR020084">
    <property type="entry name" value="NUDIX_hydrolase_CS"/>
</dbReference>
<evidence type="ECO:0000259" key="2">
    <source>
        <dbReference type="PROSITE" id="PS51462"/>
    </source>
</evidence>
<dbReference type="InterPro" id="IPR051325">
    <property type="entry name" value="Nudix_hydrolase_domain"/>
</dbReference>
<sequence length="302" mass="31648">MHVRAAGAVLWRPSPSGPAAGGGAVDVAAVEVAAVEVAVVHRPRYDDWSLPKGKLDKRETVHAAAVREVAEETGFAAVLGRHLTRVEYTVPEGSKTVDYFAARAANAADEFVPNDEVDLLRWLPVDEAAALLTYPHDRVVLERFTDAPAATTTVLLVRHAHAGRKREWPGPDEQRPLSPTGLRQVDALTRLLPLFGPDRVVSVPKLRCTATVAPLAAALGVPVESAPELSESAHGEHGGGAAAVLRIAAAGGTPVICSQGGVIPDVVAELTGAADAHARKGSVWVLSFAGDRIVSADYIPAI</sequence>
<dbReference type="GO" id="GO:0004081">
    <property type="term" value="F:bis(5'-nucleosyl)-tetraphosphatase (asymmetrical) activity"/>
    <property type="evidence" value="ECO:0007669"/>
    <property type="project" value="TreeGrafter"/>
</dbReference>
<dbReference type="InterPro" id="IPR015797">
    <property type="entry name" value="NUDIX_hydrolase-like_dom_sf"/>
</dbReference>
<dbReference type="Gene3D" id="3.40.50.1240">
    <property type="entry name" value="Phosphoglycerate mutase-like"/>
    <property type="match status" value="1"/>
</dbReference>
<dbReference type="InterPro" id="IPR029033">
    <property type="entry name" value="His_PPase_superfam"/>
</dbReference>
<accession>A0A9W6VCV0</accession>
<dbReference type="RefSeq" id="WP_285612630.1">
    <property type="nucleotide sequence ID" value="NZ_BSSD01000009.1"/>
</dbReference>
<evidence type="ECO:0000256" key="1">
    <source>
        <dbReference type="ARBA" id="ARBA00022801"/>
    </source>
</evidence>
<dbReference type="InterPro" id="IPR013078">
    <property type="entry name" value="His_Pase_superF_clade-1"/>
</dbReference>
<dbReference type="Gene3D" id="3.90.79.10">
    <property type="entry name" value="Nucleoside Triphosphate Pyrophosphohydrolase"/>
    <property type="match status" value="1"/>
</dbReference>
<dbReference type="GO" id="GO:0006754">
    <property type="term" value="P:ATP biosynthetic process"/>
    <property type="evidence" value="ECO:0007669"/>
    <property type="project" value="TreeGrafter"/>
</dbReference>
<dbReference type="Pfam" id="PF00293">
    <property type="entry name" value="NUDIX"/>
    <property type="match status" value="1"/>
</dbReference>
<dbReference type="PANTHER" id="PTHR21340">
    <property type="entry name" value="DIADENOSINE 5,5-P1,P4-TETRAPHOSPHATE PYROPHOSPHOHYDROLASE MUTT"/>
    <property type="match status" value="1"/>
</dbReference>
<gene>
    <name evidence="3" type="ORF">Aglo03_54120</name>
</gene>
<dbReference type="PROSITE" id="PS51462">
    <property type="entry name" value="NUDIX"/>
    <property type="match status" value="1"/>
</dbReference>
<keyword evidence="4" id="KW-1185">Reference proteome</keyword>